<gene>
    <name evidence="9" type="ORF">DN052_08995</name>
</gene>
<dbReference type="InterPro" id="IPR032816">
    <property type="entry name" value="VTT_dom"/>
</dbReference>
<evidence type="ECO:0000256" key="4">
    <source>
        <dbReference type="ARBA" id="ARBA00022692"/>
    </source>
</evidence>
<feature type="transmembrane region" description="Helical" evidence="7">
    <location>
        <begin position="125"/>
        <end position="145"/>
    </location>
</feature>
<comment type="similarity">
    <text evidence="2 7">Belongs to the DedA family.</text>
</comment>
<accession>A0A2W1KFQ2</accession>
<dbReference type="PANTHER" id="PTHR30353:SF0">
    <property type="entry name" value="TRANSMEMBRANE PROTEIN"/>
    <property type="match status" value="1"/>
</dbReference>
<dbReference type="GeneID" id="65281581"/>
<dbReference type="Pfam" id="PF09335">
    <property type="entry name" value="VTT_dom"/>
    <property type="match status" value="1"/>
</dbReference>
<evidence type="ECO:0000256" key="5">
    <source>
        <dbReference type="ARBA" id="ARBA00022989"/>
    </source>
</evidence>
<name>A0A2W1KFQ2_ACIFR</name>
<dbReference type="RefSeq" id="WP_009562418.1">
    <property type="nucleotide sequence ID" value="NZ_AP025160.1"/>
</dbReference>
<evidence type="ECO:0000256" key="3">
    <source>
        <dbReference type="ARBA" id="ARBA00022475"/>
    </source>
</evidence>
<evidence type="ECO:0000256" key="7">
    <source>
        <dbReference type="RuleBase" id="RU367016"/>
    </source>
</evidence>
<dbReference type="OMA" id="FICYFIP"/>
<sequence>MPDIHHLVRILLHFDQYLTILLQEYGAWVYALLFLILFAETGLVIMPVLPGDSMLFICGTLAGVGVMSAPGLLGLLVTAAVLGDAVNYAVGRRWGVHLFGGRLLNVRHLDTTRRFYVRHGGKTVIIARFLPVIRTFAPFVAGIAAMPYRRFLGFNLTGAILWVGGLLGAGYFLGRFPWVKSHLSMVLVAIIVVSLIPAALAWLQQRLQPAGTPSR</sequence>
<keyword evidence="5 7" id="KW-1133">Transmembrane helix</keyword>
<evidence type="ECO:0000259" key="8">
    <source>
        <dbReference type="Pfam" id="PF09335"/>
    </source>
</evidence>
<evidence type="ECO:0000313" key="10">
    <source>
        <dbReference type="Proteomes" id="UP000248886"/>
    </source>
</evidence>
<reference evidence="9 10" key="1">
    <citation type="submission" date="2018-06" db="EMBL/GenBank/DDBJ databases">
        <title>Draft sequence of Acidithiobacillus ferrooxidans CCM 4253.</title>
        <authorList>
            <person name="Moya-Beltran A."/>
            <person name="Castro M."/>
            <person name="Covarrubias P.C."/>
            <person name="Issotta F."/>
            <person name="Janiczek O."/>
            <person name="Mandl M."/>
            <person name="Kucera J."/>
            <person name="Quatrini R."/>
        </authorList>
    </citation>
    <scope>NUCLEOTIDE SEQUENCE [LARGE SCALE GENOMIC DNA]</scope>
    <source>
        <strain evidence="9 10">CCM 4253</strain>
    </source>
</reference>
<feature type="transmembrane region" description="Helical" evidence="7">
    <location>
        <begin position="27"/>
        <end position="49"/>
    </location>
</feature>
<dbReference type="EMBL" id="QKQP01000005">
    <property type="protein sequence ID" value="PZD80574.1"/>
    <property type="molecule type" value="Genomic_DNA"/>
</dbReference>
<feature type="transmembrane region" description="Helical" evidence="7">
    <location>
        <begin position="185"/>
        <end position="203"/>
    </location>
</feature>
<dbReference type="PANTHER" id="PTHR30353">
    <property type="entry name" value="INNER MEMBRANE PROTEIN DEDA-RELATED"/>
    <property type="match status" value="1"/>
</dbReference>
<dbReference type="OrthoDB" id="5291705at2"/>
<evidence type="ECO:0000256" key="1">
    <source>
        <dbReference type="ARBA" id="ARBA00004651"/>
    </source>
</evidence>
<comment type="caution">
    <text evidence="9">The sequence shown here is derived from an EMBL/GenBank/DDBJ whole genome shotgun (WGS) entry which is preliminary data.</text>
</comment>
<feature type="transmembrane region" description="Helical" evidence="7">
    <location>
        <begin position="56"/>
        <end position="82"/>
    </location>
</feature>
<feature type="domain" description="VTT" evidence="8">
    <location>
        <begin position="49"/>
        <end position="171"/>
    </location>
</feature>
<keyword evidence="3 7" id="KW-1003">Cell membrane</keyword>
<proteinExistence type="inferred from homology"/>
<evidence type="ECO:0000313" key="9">
    <source>
        <dbReference type="EMBL" id="PZD80574.1"/>
    </source>
</evidence>
<keyword evidence="6 7" id="KW-0472">Membrane</keyword>
<feature type="transmembrane region" description="Helical" evidence="7">
    <location>
        <begin position="152"/>
        <end position="173"/>
    </location>
</feature>
<evidence type="ECO:0000256" key="2">
    <source>
        <dbReference type="ARBA" id="ARBA00010792"/>
    </source>
</evidence>
<keyword evidence="4 7" id="KW-0812">Transmembrane</keyword>
<comment type="subcellular location">
    <subcellularLocation>
        <location evidence="1 7">Cell membrane</location>
        <topology evidence="1 7">Multi-pass membrane protein</topology>
    </subcellularLocation>
</comment>
<protein>
    <recommendedName>
        <fullName evidence="8">VTT domain-containing protein</fullName>
    </recommendedName>
</protein>
<dbReference type="GO" id="GO:0005886">
    <property type="term" value="C:plasma membrane"/>
    <property type="evidence" value="ECO:0007669"/>
    <property type="project" value="UniProtKB-SubCell"/>
</dbReference>
<dbReference type="AlphaFoldDB" id="A0A2W1KFQ2"/>
<dbReference type="Proteomes" id="UP000248886">
    <property type="component" value="Unassembled WGS sequence"/>
</dbReference>
<organism evidence="9 10">
    <name type="scientific">Acidithiobacillus ferrooxidans</name>
    <name type="common">Thiobacillus ferrooxidans</name>
    <dbReference type="NCBI Taxonomy" id="920"/>
    <lineage>
        <taxon>Bacteria</taxon>
        <taxon>Pseudomonadati</taxon>
        <taxon>Pseudomonadota</taxon>
        <taxon>Acidithiobacillia</taxon>
        <taxon>Acidithiobacillales</taxon>
        <taxon>Acidithiobacillaceae</taxon>
        <taxon>Acidithiobacillus</taxon>
    </lineage>
</organism>
<dbReference type="InterPro" id="IPR032818">
    <property type="entry name" value="DedA-like"/>
</dbReference>
<evidence type="ECO:0000256" key="6">
    <source>
        <dbReference type="ARBA" id="ARBA00023136"/>
    </source>
</evidence>